<proteinExistence type="predicted"/>
<dbReference type="RefSeq" id="YP_009949472.1">
    <property type="nucleotide sequence ID" value="NC_051581.1"/>
</dbReference>
<evidence type="ECO:0000313" key="3">
    <source>
        <dbReference type="Proteomes" id="UP000463946"/>
    </source>
</evidence>
<organism evidence="2 3">
    <name type="scientific">Mycobacterium phage BirdsNest</name>
    <dbReference type="NCBI Taxonomy" id="2686231"/>
    <lineage>
        <taxon>Viruses</taxon>
        <taxon>Duplodnaviria</taxon>
        <taxon>Heunggongvirae</taxon>
        <taxon>Uroviricota</taxon>
        <taxon>Caudoviricetes</taxon>
        <taxon>Bclasvirinae</taxon>
        <taxon>Birdsnestvirus</taxon>
        <taxon>Birdsnestvirus birdsnest</taxon>
    </lineage>
</organism>
<keyword evidence="2" id="KW-0645">Protease</keyword>
<accession>A0A6B9LF31</accession>
<dbReference type="GO" id="GO:0006508">
    <property type="term" value="P:proteolysis"/>
    <property type="evidence" value="ECO:0007669"/>
    <property type="project" value="UniProtKB-KW"/>
</dbReference>
<reference evidence="2 3" key="1">
    <citation type="submission" date="2019-12" db="EMBL/GenBank/DDBJ databases">
        <authorList>
            <person name="Lauer M.J."/>
            <person name="Curtus N.L."/>
            <person name="Garlena R.A."/>
            <person name="Russell D.A."/>
            <person name="Pope W.H."/>
            <person name="Jacobs-Sera D."/>
            <person name="Hatfull G.F."/>
        </authorList>
    </citation>
    <scope>NUCLEOTIDE SEQUENCE [LARGE SCALE GENOMIC DNA]</scope>
</reference>
<dbReference type="EMBL" id="MN813686">
    <property type="protein sequence ID" value="QHB37315.1"/>
    <property type="molecule type" value="Genomic_DNA"/>
</dbReference>
<name>A0A6B9LF31_9CAUD</name>
<evidence type="ECO:0000313" key="2">
    <source>
        <dbReference type="EMBL" id="QHB37315.1"/>
    </source>
</evidence>
<feature type="region of interest" description="Disordered" evidence="1">
    <location>
        <begin position="347"/>
        <end position="371"/>
    </location>
</feature>
<keyword evidence="2" id="KW-0378">Hydrolase</keyword>
<protein>
    <submittedName>
        <fullName evidence="2">Capsid maturation protease and MuF-like fusion protein</fullName>
    </submittedName>
</protein>
<dbReference type="GO" id="GO:0008233">
    <property type="term" value="F:peptidase activity"/>
    <property type="evidence" value="ECO:0007669"/>
    <property type="project" value="UniProtKB-KW"/>
</dbReference>
<dbReference type="Proteomes" id="UP000463946">
    <property type="component" value="Segment"/>
</dbReference>
<sequence>MWPERGEALSRTLEAEEVLAALYATALDTWVVDVAPLALPKLTAAAGLPPDPGAIPEQAGVLDRLLDELILTGLSTLYALALVEAVEGMEIEVDWPDIDLDVVPSIPQKVLDVFTEHTELTTDDVTSAVGLVYTDPFLRQQAEDFVETQRELVRSTAAKVQGKVEAAARDVSIAEARHAAEDVGQPIIEVYIERQRGAVAAVLTPGSEELAEVAELQSFQAAGVQNAAVIQAAALSEDVLDKTWIATLDGKTRDSHFAADGQRSPLAGTFTVGTAALRFPGDPAGPASEVRNCRCRVGVLAPDEAIPDEVDRHTERLNGRDSVAVNRKGSQRDEINRRADRGVVRAREDEDGVGRTAAGGWTAPSSQEYDMPKSPAQLAAEAKQRQEAAAAAAVATLENDGDGEESTSETFRVFKDQPIAFVGIETSDGRMLAKDIELSFRNFPLPVMWCEKSVGGHYESYTVGVVEGAALDGDTLRGSGYWLNDQHADDAFEPASHKVSRPSVDLAATEWILTVDGKEISEEDWWDLPEDAHVVQTITKAELIGFTMVATPAFGDTMIEFAPERETRDVAVVASAAAEFRPRVYPAAAFSDPGLAGPTEIHMREDGRIVGHLACFGTCHRSIQANCVIAPRSPSSYSQFLTSPSVALDNGTRQRVGRLTVGTGHAPDTLSGPVAMAHYDNTGTCFALVNVGEDAHGIWVSGVAAPWATAEQIEMGLAAPLSGDWRDFGQGLDLIAALAVNTPGFAVRGRDGADGRPAALVASLGPAPTGKGGKSGAALSAEDIASIVSKAVTEALAARDTDAEIDGLLAQAAEKVGPPEPPAPELTPDEEIDQLLADAGTVDA</sequence>
<dbReference type="KEGG" id="vg:60320877"/>
<feature type="region of interest" description="Disordered" evidence="1">
    <location>
        <begin position="813"/>
        <end position="844"/>
    </location>
</feature>
<dbReference type="GeneID" id="60320877"/>
<gene>
    <name evidence="2" type="primary">13</name>
    <name evidence="2" type="ORF">PBI_BIRDSNEST_13</name>
</gene>
<keyword evidence="3" id="KW-1185">Reference proteome</keyword>
<evidence type="ECO:0000256" key="1">
    <source>
        <dbReference type="SAM" id="MobiDB-lite"/>
    </source>
</evidence>